<dbReference type="CDD" id="cd05254">
    <property type="entry name" value="dTDP_HR_like_SDR_e"/>
    <property type="match status" value="1"/>
</dbReference>
<organism evidence="8 9">
    <name type="scientific">Niabella ginsengisoli</name>
    <dbReference type="NCBI Taxonomy" id="522298"/>
    <lineage>
        <taxon>Bacteria</taxon>
        <taxon>Pseudomonadati</taxon>
        <taxon>Bacteroidota</taxon>
        <taxon>Chitinophagia</taxon>
        <taxon>Chitinophagales</taxon>
        <taxon>Chitinophagaceae</taxon>
        <taxon>Niabella</taxon>
    </lineage>
</organism>
<feature type="domain" description="RmlD-like substrate binding" evidence="7">
    <location>
        <begin position="1"/>
        <end position="228"/>
    </location>
</feature>
<keyword evidence="6" id="KW-0521">NADP</keyword>
<dbReference type="PANTHER" id="PTHR10491:SF4">
    <property type="entry name" value="METHIONINE ADENOSYLTRANSFERASE 2 SUBUNIT BETA"/>
    <property type="match status" value="1"/>
</dbReference>
<evidence type="ECO:0000313" key="8">
    <source>
        <dbReference type="EMBL" id="MCH5600737.1"/>
    </source>
</evidence>
<dbReference type="EC" id="1.1.1.133" evidence="3 6"/>
<keyword evidence="6" id="KW-0560">Oxidoreductase</keyword>
<dbReference type="InterPro" id="IPR005913">
    <property type="entry name" value="dTDP_dehydrorham_reduct"/>
</dbReference>
<evidence type="ECO:0000313" key="9">
    <source>
        <dbReference type="Proteomes" id="UP001202248"/>
    </source>
</evidence>
<dbReference type="EMBL" id="JAKWBL010000004">
    <property type="protein sequence ID" value="MCH5600737.1"/>
    <property type="molecule type" value="Genomic_DNA"/>
</dbReference>
<dbReference type="InterPro" id="IPR036291">
    <property type="entry name" value="NAD(P)-bd_dom_sf"/>
</dbReference>
<evidence type="ECO:0000256" key="4">
    <source>
        <dbReference type="ARBA" id="ARBA00017099"/>
    </source>
</evidence>
<comment type="similarity">
    <text evidence="2 6">Belongs to the dTDP-4-dehydrorhamnose reductase family.</text>
</comment>
<evidence type="ECO:0000259" key="7">
    <source>
        <dbReference type="Pfam" id="PF04321"/>
    </source>
</evidence>
<dbReference type="SUPFAM" id="SSF51735">
    <property type="entry name" value="NAD(P)-binding Rossmann-fold domains"/>
    <property type="match status" value="1"/>
</dbReference>
<accession>A0ABS9SQU4</accession>
<name>A0ABS9SQU4_9BACT</name>
<keyword evidence="9" id="KW-1185">Reference proteome</keyword>
<dbReference type="Pfam" id="PF04321">
    <property type="entry name" value="RmlD_sub_bind"/>
    <property type="match status" value="1"/>
</dbReference>
<evidence type="ECO:0000256" key="6">
    <source>
        <dbReference type="RuleBase" id="RU364082"/>
    </source>
</evidence>
<comment type="function">
    <text evidence="6">Catalyzes the reduction of dTDP-6-deoxy-L-lyxo-4-hexulose to yield dTDP-L-rhamnose.</text>
</comment>
<evidence type="ECO:0000256" key="3">
    <source>
        <dbReference type="ARBA" id="ARBA00012929"/>
    </source>
</evidence>
<comment type="pathway">
    <text evidence="1 6">Carbohydrate biosynthesis; dTDP-L-rhamnose biosynthesis.</text>
</comment>
<proteinExistence type="inferred from homology"/>
<dbReference type="Gene3D" id="3.40.50.720">
    <property type="entry name" value="NAD(P)-binding Rossmann-like Domain"/>
    <property type="match status" value="1"/>
</dbReference>
<comment type="catalytic activity">
    <reaction evidence="5">
        <text>dTDP-beta-L-rhamnose + NADP(+) = dTDP-4-dehydro-beta-L-rhamnose + NADPH + H(+)</text>
        <dbReference type="Rhea" id="RHEA:21796"/>
        <dbReference type="ChEBI" id="CHEBI:15378"/>
        <dbReference type="ChEBI" id="CHEBI:57510"/>
        <dbReference type="ChEBI" id="CHEBI:57783"/>
        <dbReference type="ChEBI" id="CHEBI:58349"/>
        <dbReference type="ChEBI" id="CHEBI:62830"/>
        <dbReference type="EC" id="1.1.1.133"/>
    </reaction>
</comment>
<dbReference type="RefSeq" id="WP_240833119.1">
    <property type="nucleotide sequence ID" value="NZ_JAKWBL010000004.1"/>
</dbReference>
<evidence type="ECO:0000256" key="1">
    <source>
        <dbReference type="ARBA" id="ARBA00004781"/>
    </source>
</evidence>
<dbReference type="InterPro" id="IPR029903">
    <property type="entry name" value="RmlD-like-bd"/>
</dbReference>
<reference evidence="8 9" key="1">
    <citation type="submission" date="2022-02" db="EMBL/GenBank/DDBJ databases">
        <authorList>
            <person name="Min J."/>
        </authorList>
    </citation>
    <scope>NUCLEOTIDE SEQUENCE [LARGE SCALE GENOMIC DNA]</scope>
    <source>
        <strain evidence="8 9">GR10-1</strain>
    </source>
</reference>
<dbReference type="Proteomes" id="UP001202248">
    <property type="component" value="Unassembled WGS sequence"/>
</dbReference>
<protein>
    <recommendedName>
        <fullName evidence="4 6">dTDP-4-dehydrorhamnose reductase</fullName>
        <ecNumber evidence="3 6">1.1.1.133</ecNumber>
    </recommendedName>
</protein>
<evidence type="ECO:0000256" key="2">
    <source>
        <dbReference type="ARBA" id="ARBA00010944"/>
    </source>
</evidence>
<gene>
    <name evidence="8" type="ORF">MKP09_23880</name>
</gene>
<sequence length="233" mass="26195">MKVFVTGSNGFVGSYIVNQLLQDGHEVFASSRTGDSSSFNSNKNYRFIQVDFSDPFSLHDAFEFVQPDVVVHCGAMSKPDECELNQSDAFDANVFGTVQLLLNAETYKSFFVHLSSDFIFNGEKGMHLEEDKPDPISYYGKTKLQAEEAVMEYQHDWAIVRTVFVYGKPFYGRDSFITMIAKKLKNNEPFKVVNDQIRTPTHAEDLAKGIVAIVNKRATGVYNLAGKRCINAL</sequence>
<dbReference type="PANTHER" id="PTHR10491">
    <property type="entry name" value="DTDP-4-DEHYDRORHAMNOSE REDUCTASE"/>
    <property type="match status" value="1"/>
</dbReference>
<comment type="caution">
    <text evidence="8">The sequence shown here is derived from an EMBL/GenBank/DDBJ whole genome shotgun (WGS) entry which is preliminary data.</text>
</comment>
<evidence type="ECO:0000256" key="5">
    <source>
        <dbReference type="ARBA" id="ARBA00048200"/>
    </source>
</evidence>